<evidence type="ECO:0000256" key="9">
    <source>
        <dbReference type="ARBA" id="ARBA00024202"/>
    </source>
</evidence>
<evidence type="ECO:0000256" key="10">
    <source>
        <dbReference type="RuleBase" id="RU363032"/>
    </source>
</evidence>
<feature type="transmembrane region" description="Helical" evidence="10">
    <location>
        <begin position="158"/>
        <end position="177"/>
    </location>
</feature>
<evidence type="ECO:0000256" key="5">
    <source>
        <dbReference type="ARBA" id="ARBA00022856"/>
    </source>
</evidence>
<protein>
    <submittedName>
        <fullName evidence="12">ABC transporter permease</fullName>
    </submittedName>
</protein>
<comment type="similarity">
    <text evidence="9">Belongs to the binding-protein-dependent transport system permease family. OppBC subfamily.</text>
</comment>
<dbReference type="PANTHER" id="PTHR43386">
    <property type="entry name" value="OLIGOPEPTIDE TRANSPORT SYSTEM PERMEASE PROTEIN APPC"/>
    <property type="match status" value="1"/>
</dbReference>
<dbReference type="PANTHER" id="PTHR43386:SF24">
    <property type="entry name" value="OLIGOPEPTIDE TRANSPORT SYSTEM PERMEASE PROTEIN AMID"/>
    <property type="match status" value="1"/>
</dbReference>
<gene>
    <name evidence="12" type="ORF">V2E24_02705</name>
</gene>
<dbReference type="InterPro" id="IPR000515">
    <property type="entry name" value="MetI-like"/>
</dbReference>
<dbReference type="EMBL" id="JAZDWZ010000007">
    <property type="protein sequence ID" value="MEE3928474.1"/>
    <property type="molecule type" value="Genomic_DNA"/>
</dbReference>
<evidence type="ECO:0000313" key="13">
    <source>
        <dbReference type="Proteomes" id="UP001344817"/>
    </source>
</evidence>
<keyword evidence="2 10" id="KW-0813">Transport</keyword>
<dbReference type="SUPFAM" id="SSF161098">
    <property type="entry name" value="MetI-like"/>
    <property type="match status" value="1"/>
</dbReference>
<dbReference type="Proteomes" id="UP001344817">
    <property type="component" value="Unassembled WGS sequence"/>
</dbReference>
<dbReference type="Pfam" id="PF00528">
    <property type="entry name" value="BPD_transp_1"/>
    <property type="match status" value="1"/>
</dbReference>
<evidence type="ECO:0000256" key="4">
    <source>
        <dbReference type="ARBA" id="ARBA00022692"/>
    </source>
</evidence>
<feature type="transmembrane region" description="Helical" evidence="10">
    <location>
        <begin position="229"/>
        <end position="252"/>
    </location>
</feature>
<evidence type="ECO:0000256" key="3">
    <source>
        <dbReference type="ARBA" id="ARBA00022475"/>
    </source>
</evidence>
<dbReference type="RefSeq" id="WP_330500886.1">
    <property type="nucleotide sequence ID" value="NZ_JAZDWZ010000007.1"/>
</dbReference>
<evidence type="ECO:0000259" key="11">
    <source>
        <dbReference type="PROSITE" id="PS50928"/>
    </source>
</evidence>
<keyword evidence="7 10" id="KW-1133">Transmembrane helix</keyword>
<feature type="transmembrane region" description="Helical" evidence="10">
    <location>
        <begin position="123"/>
        <end position="146"/>
    </location>
</feature>
<sequence length="318" mass="35791">MASFRENQKLGAPSPFAKPFEYQQWKIMGEIFDYRESAYLKTPLSPTRQFINRYSRSWSGVFGFVILVMLLLMAFIFPLIWTDTSSSNAVSQNSLPPFTDGHILGTTDKGYDLWTLLWHGLRYSITLALIVTLVEVCIGLFMGIMMGHFNWFDRMFTFLIKIISVIPTIIILILITIVIKPSFWVMVFALSFTSWTGMANQIRAQVKRAKNFEWIAASKVLATPTYKILLSYIPVIIPILVTQLVFSIPGVILSETSLAFIGLAIPDAVTLGALINDGIGKFLQTPRYVLFPASILIVITTSVQLIGNGIQLSLFKQR</sequence>
<evidence type="ECO:0000256" key="7">
    <source>
        <dbReference type="ARBA" id="ARBA00022989"/>
    </source>
</evidence>
<keyword evidence="5" id="KW-0571">Peptide transport</keyword>
<comment type="subcellular location">
    <subcellularLocation>
        <location evidence="1 10">Cell membrane</location>
        <topology evidence="1 10">Multi-pass membrane protein</topology>
    </subcellularLocation>
</comment>
<feature type="transmembrane region" description="Helical" evidence="10">
    <location>
        <begin position="183"/>
        <end position="202"/>
    </location>
</feature>
<dbReference type="InterPro" id="IPR050366">
    <property type="entry name" value="BP-dependent_transpt_permease"/>
</dbReference>
<comment type="caution">
    <text evidence="12">The sequence shown here is derived from an EMBL/GenBank/DDBJ whole genome shotgun (WGS) entry which is preliminary data.</text>
</comment>
<keyword evidence="8 10" id="KW-0472">Membrane</keyword>
<dbReference type="Gene3D" id="1.10.3720.10">
    <property type="entry name" value="MetI-like"/>
    <property type="match status" value="1"/>
</dbReference>
<keyword evidence="13" id="KW-1185">Reference proteome</keyword>
<feature type="transmembrane region" description="Helical" evidence="10">
    <location>
        <begin position="258"/>
        <end position="276"/>
    </location>
</feature>
<reference evidence="12" key="1">
    <citation type="submission" date="2024-01" db="EMBL/GenBank/DDBJ databases">
        <title>Genome sequence of Mycoplasma ciconiae type strain DSM 25251.</title>
        <authorList>
            <person name="Spergser J."/>
        </authorList>
    </citation>
    <scope>NUCLEOTIDE SEQUENCE [LARGE SCALE GENOMIC DNA]</scope>
    <source>
        <strain evidence="12">DSM 25251</strain>
    </source>
</reference>
<accession>A0ABU7MLT3</accession>
<feature type="transmembrane region" description="Helical" evidence="10">
    <location>
        <begin position="288"/>
        <end position="307"/>
    </location>
</feature>
<evidence type="ECO:0000256" key="2">
    <source>
        <dbReference type="ARBA" id="ARBA00022448"/>
    </source>
</evidence>
<dbReference type="InterPro" id="IPR025966">
    <property type="entry name" value="OppC_N"/>
</dbReference>
<keyword evidence="6" id="KW-0653">Protein transport</keyword>
<organism evidence="12 13">
    <name type="scientific">Mycoplasmopsis ciconiae</name>
    <dbReference type="NCBI Taxonomy" id="561067"/>
    <lineage>
        <taxon>Bacteria</taxon>
        <taxon>Bacillati</taxon>
        <taxon>Mycoplasmatota</taxon>
        <taxon>Mycoplasmoidales</taxon>
        <taxon>Metamycoplasmataceae</taxon>
        <taxon>Mycoplasmopsis</taxon>
    </lineage>
</organism>
<dbReference type="PROSITE" id="PS50928">
    <property type="entry name" value="ABC_TM1"/>
    <property type="match status" value="1"/>
</dbReference>
<name>A0ABU7MLT3_9BACT</name>
<keyword evidence="3" id="KW-1003">Cell membrane</keyword>
<dbReference type="Pfam" id="PF12911">
    <property type="entry name" value="OppC_N"/>
    <property type="match status" value="1"/>
</dbReference>
<evidence type="ECO:0000256" key="1">
    <source>
        <dbReference type="ARBA" id="ARBA00004651"/>
    </source>
</evidence>
<feature type="transmembrane region" description="Helical" evidence="10">
    <location>
        <begin position="58"/>
        <end position="81"/>
    </location>
</feature>
<keyword evidence="4 10" id="KW-0812">Transmembrane</keyword>
<dbReference type="InterPro" id="IPR035906">
    <property type="entry name" value="MetI-like_sf"/>
</dbReference>
<proteinExistence type="inferred from homology"/>
<evidence type="ECO:0000256" key="8">
    <source>
        <dbReference type="ARBA" id="ARBA00023136"/>
    </source>
</evidence>
<evidence type="ECO:0000256" key="6">
    <source>
        <dbReference type="ARBA" id="ARBA00022927"/>
    </source>
</evidence>
<evidence type="ECO:0000313" key="12">
    <source>
        <dbReference type="EMBL" id="MEE3928474.1"/>
    </source>
</evidence>
<feature type="domain" description="ABC transmembrane type-1" evidence="11">
    <location>
        <begin position="121"/>
        <end position="307"/>
    </location>
</feature>